<feature type="compositionally biased region" description="Polar residues" evidence="1">
    <location>
        <begin position="114"/>
        <end position="129"/>
    </location>
</feature>
<dbReference type="Pfam" id="PF01852">
    <property type="entry name" value="START"/>
    <property type="match status" value="1"/>
</dbReference>
<dbReference type="CDD" id="cd08870">
    <property type="entry name" value="START_STARD2_7-like"/>
    <property type="match status" value="1"/>
</dbReference>
<name>A0A6P5RR40_PRUAV</name>
<feature type="domain" description="START" evidence="3">
    <location>
        <begin position="156"/>
        <end position="347"/>
    </location>
</feature>
<dbReference type="InterPro" id="IPR023393">
    <property type="entry name" value="START-like_dom_sf"/>
</dbReference>
<evidence type="ECO:0000259" key="3">
    <source>
        <dbReference type="PROSITE" id="PS50848"/>
    </source>
</evidence>
<dbReference type="PANTHER" id="PTHR19308:SF58">
    <property type="entry name" value="POLYKETIDE CYCLASE_DEHYDRASE AND LIPID TRANSPORT SUPERFAMILY PROTEIN"/>
    <property type="match status" value="1"/>
</dbReference>
<keyword evidence="2" id="KW-0812">Transmembrane</keyword>
<evidence type="ECO:0000256" key="1">
    <source>
        <dbReference type="SAM" id="MobiDB-lite"/>
    </source>
</evidence>
<dbReference type="AlphaFoldDB" id="A0A6P5RR40"/>
<gene>
    <name evidence="5" type="primary">LOC110749647</name>
</gene>
<evidence type="ECO:0000256" key="2">
    <source>
        <dbReference type="SAM" id="Phobius"/>
    </source>
</evidence>
<dbReference type="KEGG" id="pavi:110749647"/>
<dbReference type="PROSITE" id="PS50848">
    <property type="entry name" value="START"/>
    <property type="match status" value="1"/>
</dbReference>
<accession>A0A6P5RR40</accession>
<dbReference type="InterPro" id="IPR051213">
    <property type="entry name" value="START_lipid_transfer"/>
</dbReference>
<dbReference type="GO" id="GO:0008289">
    <property type="term" value="F:lipid binding"/>
    <property type="evidence" value="ECO:0007669"/>
    <property type="project" value="InterPro"/>
</dbReference>
<dbReference type="Proteomes" id="UP000515124">
    <property type="component" value="Unplaced"/>
</dbReference>
<evidence type="ECO:0000313" key="4">
    <source>
        <dbReference type="Proteomes" id="UP000515124"/>
    </source>
</evidence>
<dbReference type="RefSeq" id="XP_021805489.1">
    <property type="nucleotide sequence ID" value="XM_021949797.1"/>
</dbReference>
<feature type="transmembrane region" description="Helical" evidence="2">
    <location>
        <begin position="402"/>
        <end position="420"/>
    </location>
</feature>
<feature type="transmembrane region" description="Helical" evidence="2">
    <location>
        <begin position="20"/>
        <end position="42"/>
    </location>
</feature>
<reference evidence="5" key="1">
    <citation type="submission" date="2025-08" db="UniProtKB">
        <authorList>
            <consortium name="RefSeq"/>
        </authorList>
    </citation>
    <scope>IDENTIFICATION</scope>
</reference>
<organism evidence="4 5">
    <name type="scientific">Prunus avium</name>
    <name type="common">Cherry</name>
    <name type="synonym">Cerasus avium</name>
    <dbReference type="NCBI Taxonomy" id="42229"/>
    <lineage>
        <taxon>Eukaryota</taxon>
        <taxon>Viridiplantae</taxon>
        <taxon>Streptophyta</taxon>
        <taxon>Embryophyta</taxon>
        <taxon>Tracheophyta</taxon>
        <taxon>Spermatophyta</taxon>
        <taxon>Magnoliopsida</taxon>
        <taxon>eudicotyledons</taxon>
        <taxon>Gunneridae</taxon>
        <taxon>Pentapetalae</taxon>
        <taxon>rosids</taxon>
        <taxon>fabids</taxon>
        <taxon>Rosales</taxon>
        <taxon>Rosaceae</taxon>
        <taxon>Amygdaloideae</taxon>
        <taxon>Amygdaleae</taxon>
        <taxon>Prunus</taxon>
    </lineage>
</organism>
<keyword evidence="4" id="KW-1185">Reference proteome</keyword>
<sequence>MALIEALPELLERPANTMEYTGLMVFLCPIWMVFLVGVVIGWSWKPKWAPFGNGKDKLGCSVSKGFDFSLPSSPSRSLMSPLKGFSSAPCLNSFELASQGCEALFMDRGFERTTSASPSEFDEGSTSQLNEEKSNVVTEEDLDLLCTLVDMKDGGPTWIQMMDRSTPTMNFQGWRRDPEIGPPQYRSRTVYEDATPEIVRDFFWDDEFRLRWDDMLRHSTTIEECPTTGTMVVQWIRKFPLFCKDREYIIGRRIWESGRLYYCVTKGVPYASIPRHDKTRRVDLYYSSWCIQAVESRRANGQLTACEVLLFHHEDMGIPREIAKLGVRKAVWETVKKIEAGLRAYQTERALGLPLSRSAFMAQINTKIHPEYLKASGDNEDSSQTEVVTASGKAVRRHIPKLLIFGGTVILACTLSRGLLMKTLVFGMARRFAKVEDARTYLPMLLKINTPWKEAPGYPA</sequence>
<dbReference type="InterPro" id="IPR002913">
    <property type="entry name" value="START_lipid-bd_dom"/>
</dbReference>
<evidence type="ECO:0000313" key="5">
    <source>
        <dbReference type="RefSeq" id="XP_021805489.1"/>
    </source>
</evidence>
<keyword evidence="2" id="KW-1133">Transmembrane helix</keyword>
<dbReference type="GeneID" id="110749647"/>
<proteinExistence type="predicted"/>
<keyword evidence="2" id="KW-0472">Membrane</keyword>
<dbReference type="PANTHER" id="PTHR19308">
    <property type="entry name" value="PHOSPHATIDYLCHOLINE TRANSFER PROTEIN"/>
    <property type="match status" value="1"/>
</dbReference>
<dbReference type="Gene3D" id="3.30.530.20">
    <property type="match status" value="1"/>
</dbReference>
<feature type="region of interest" description="Disordered" evidence="1">
    <location>
        <begin position="114"/>
        <end position="133"/>
    </location>
</feature>
<dbReference type="SUPFAM" id="SSF55961">
    <property type="entry name" value="Bet v1-like"/>
    <property type="match status" value="1"/>
</dbReference>
<dbReference type="GO" id="GO:0005737">
    <property type="term" value="C:cytoplasm"/>
    <property type="evidence" value="ECO:0007669"/>
    <property type="project" value="UniProtKB-ARBA"/>
</dbReference>
<dbReference type="FunFam" id="3.30.530.20:FF:000006">
    <property type="entry name" value="StAR-related lipid transfer protein 7, mitochondrial"/>
    <property type="match status" value="1"/>
</dbReference>
<protein>
    <submittedName>
        <fullName evidence="5">Uncharacterized protein LOC110749647</fullName>
    </submittedName>
</protein>